<dbReference type="VEuPathDB" id="FungiDB:Z518_01076"/>
<evidence type="ECO:0008006" key="5">
    <source>
        <dbReference type="Google" id="ProtNLM"/>
    </source>
</evidence>
<dbReference type="PROSITE" id="PS51375">
    <property type="entry name" value="PPR"/>
    <property type="match status" value="1"/>
</dbReference>
<protein>
    <recommendedName>
        <fullName evidence="5">Pentatricopeptide repeat protein</fullName>
    </recommendedName>
</protein>
<evidence type="ECO:0000256" key="2">
    <source>
        <dbReference type="SAM" id="MobiDB-lite"/>
    </source>
</evidence>
<name>A0A0D2JKL1_9EURO</name>
<dbReference type="RefSeq" id="XP_013277131.1">
    <property type="nucleotide sequence ID" value="XM_013421677.1"/>
</dbReference>
<dbReference type="InterPro" id="IPR011990">
    <property type="entry name" value="TPR-like_helical_dom_sf"/>
</dbReference>
<sequence length="742" mass="85303">MSLKSIRTPPACLRNRPTDYRSYYSLGFDNRVNFYWKSLYFNGLLESDVYVPFGTRVRALKSEPFYSPRSREPNVNPTPFTLIPALSTTTSTPENNSRKGNPLPVTGRKLPGGVARFVPMRWTRRTERKGTGPYTPGRRSIALEPHGDPDYLPDGHEFSQEWIRLFEKFNFSTEKDLIRARGELEAQKQTAIQFVGERDTRSLREAWLDMPLHHKSRNLAFILIGCLADSARRTLTMLSILKVLPRGWKVRCECLLCIEQVYWDEVQANPDLQELFAGQIKLVSKVWTWPDDVNPFPRAFLALLLRHNNHEHCENIIDTVLQNYDPVPASLILVMVDHYTRTGNANQAIELLWRIPARERERWKVAILQRFKNLMRLETIGDPQSDRNFKILPRLIEFGLGFDESVHNAVLQRAIQLHSPQVAWEIYDFMEAENICVHADSHLALLKDSFIREERPNLEKVMWAIHQREDLFRNPYLVAYMMNILRVACRIENQTPETALSHILAIYDRAYDRAPLIRLGLADPLPVGQTAPTDLPEPSPAGLAFTLWAYVLIQSRERHVSKLWYRIVHLIQHHDRGIIAAARHDLLYHGFISFFCRSPSTLQKSLDVVGEMIKLNLCKPTARTWSELICGFLSRGEEGEAEKIWQAVLAEGVQPSKIDWSYLLRRHDNTLLAQKIRDAIDERRMPEGTEPVPGQQEKATAGATDTHVASAEERGRCTRWTDGGNKIVQEDGSFKPVTQLPV</sequence>
<evidence type="ECO:0000313" key="3">
    <source>
        <dbReference type="EMBL" id="KIX09995.1"/>
    </source>
</evidence>
<feature type="region of interest" description="Disordered" evidence="2">
    <location>
        <begin position="680"/>
        <end position="742"/>
    </location>
</feature>
<dbReference type="Gene3D" id="1.25.40.10">
    <property type="entry name" value="Tetratricopeptide repeat domain"/>
    <property type="match status" value="1"/>
</dbReference>
<gene>
    <name evidence="3" type="ORF">Z518_01076</name>
</gene>
<dbReference type="EMBL" id="KN847475">
    <property type="protein sequence ID" value="KIX09995.1"/>
    <property type="molecule type" value="Genomic_DNA"/>
</dbReference>
<feature type="repeat" description="PPR" evidence="1">
    <location>
        <begin position="621"/>
        <end position="655"/>
    </location>
</feature>
<dbReference type="GeneID" id="25289147"/>
<accession>A0A0D2JKL1</accession>
<proteinExistence type="predicted"/>
<evidence type="ECO:0000313" key="4">
    <source>
        <dbReference type="Proteomes" id="UP000053617"/>
    </source>
</evidence>
<dbReference type="Proteomes" id="UP000053617">
    <property type="component" value="Unassembled WGS sequence"/>
</dbReference>
<dbReference type="InterPro" id="IPR002885">
    <property type="entry name" value="PPR_rpt"/>
</dbReference>
<dbReference type="OrthoDB" id="185373at2759"/>
<feature type="compositionally biased region" description="Polar residues" evidence="2">
    <location>
        <begin position="86"/>
        <end position="99"/>
    </location>
</feature>
<feature type="region of interest" description="Disordered" evidence="2">
    <location>
        <begin position="86"/>
        <end position="108"/>
    </location>
</feature>
<feature type="region of interest" description="Disordered" evidence="2">
    <location>
        <begin position="127"/>
        <end position="150"/>
    </location>
</feature>
<reference evidence="3 4" key="1">
    <citation type="submission" date="2015-01" db="EMBL/GenBank/DDBJ databases">
        <title>The Genome Sequence of Rhinocladiella mackenzie CBS 650.93.</title>
        <authorList>
            <consortium name="The Broad Institute Genomics Platform"/>
            <person name="Cuomo C."/>
            <person name="de Hoog S."/>
            <person name="Gorbushina A."/>
            <person name="Stielow B."/>
            <person name="Teixiera M."/>
            <person name="Abouelleil A."/>
            <person name="Chapman S.B."/>
            <person name="Priest M."/>
            <person name="Young S.K."/>
            <person name="Wortman J."/>
            <person name="Nusbaum C."/>
            <person name="Birren B."/>
        </authorList>
    </citation>
    <scope>NUCLEOTIDE SEQUENCE [LARGE SCALE GENOMIC DNA]</scope>
    <source>
        <strain evidence="3 4">CBS 650.93</strain>
    </source>
</reference>
<evidence type="ECO:0000256" key="1">
    <source>
        <dbReference type="PROSITE-ProRule" id="PRU00708"/>
    </source>
</evidence>
<dbReference type="AlphaFoldDB" id="A0A0D2JKL1"/>
<dbReference type="STRING" id="1442369.A0A0D2JKL1"/>
<keyword evidence="4" id="KW-1185">Reference proteome</keyword>
<organism evidence="3 4">
    <name type="scientific">Rhinocladiella mackenziei CBS 650.93</name>
    <dbReference type="NCBI Taxonomy" id="1442369"/>
    <lineage>
        <taxon>Eukaryota</taxon>
        <taxon>Fungi</taxon>
        <taxon>Dikarya</taxon>
        <taxon>Ascomycota</taxon>
        <taxon>Pezizomycotina</taxon>
        <taxon>Eurotiomycetes</taxon>
        <taxon>Chaetothyriomycetidae</taxon>
        <taxon>Chaetothyriales</taxon>
        <taxon>Herpotrichiellaceae</taxon>
        <taxon>Rhinocladiella</taxon>
    </lineage>
</organism>
<dbReference type="HOGENOM" id="CLU_018147_1_0_1"/>